<gene>
    <name evidence="1" type="primary">GLEAN_10248</name>
    <name evidence="1" type="ORF">TcasGA2_TC010248</name>
</gene>
<proteinExistence type="predicted"/>
<evidence type="ECO:0000313" key="2">
    <source>
        <dbReference type="Proteomes" id="UP000007266"/>
    </source>
</evidence>
<dbReference type="PANTHER" id="PTHR46585">
    <property type="entry name" value="INTEGRASE CORE DOMAIN CONTAINING PROTEIN"/>
    <property type="match status" value="1"/>
</dbReference>
<dbReference type="eggNOG" id="KOG0017">
    <property type="taxonomic scope" value="Eukaryota"/>
</dbReference>
<dbReference type="EMBL" id="KQ971889">
    <property type="protein sequence ID" value="EFA12621.1"/>
    <property type="molecule type" value="Genomic_DNA"/>
</dbReference>
<dbReference type="AlphaFoldDB" id="D7EJ94"/>
<keyword evidence="2" id="KW-1185">Reference proteome</keyword>
<organism evidence="1 2">
    <name type="scientific">Tribolium castaneum</name>
    <name type="common">Red flour beetle</name>
    <dbReference type="NCBI Taxonomy" id="7070"/>
    <lineage>
        <taxon>Eukaryota</taxon>
        <taxon>Metazoa</taxon>
        <taxon>Ecdysozoa</taxon>
        <taxon>Arthropoda</taxon>
        <taxon>Hexapoda</taxon>
        <taxon>Insecta</taxon>
        <taxon>Pterygota</taxon>
        <taxon>Neoptera</taxon>
        <taxon>Endopterygota</taxon>
        <taxon>Coleoptera</taxon>
        <taxon>Polyphaga</taxon>
        <taxon>Cucujiformia</taxon>
        <taxon>Tenebrionidae</taxon>
        <taxon>Tenebrionidae incertae sedis</taxon>
        <taxon>Tribolium</taxon>
    </lineage>
</organism>
<evidence type="ECO:0000313" key="1">
    <source>
        <dbReference type="EMBL" id="EFA12621.1"/>
    </source>
</evidence>
<dbReference type="PhylomeDB" id="D7EJ94"/>
<protein>
    <submittedName>
        <fullName evidence="1">Uncharacterized protein</fullName>
    </submittedName>
</protein>
<dbReference type="OMA" id="THPANIM"/>
<accession>D7EJ94</accession>
<dbReference type="InParanoid" id="D7EJ94"/>
<name>D7EJ94_TRICA</name>
<sequence>MAPNDVNPDNVLQVYNNIMSATKKDIKRIKPKNVYTVGDYVRITKYKHVFEKGYMSNWSGEIFKITDVIMRQPVVYKISDLMGEPIEGVFYHPELQCVTYDPQSRFHIEKVLKKRYKRVMTKYKTKIEAGNYETIESIVEALNSIKILVLDNVTFRINDGSKRIIVTSNNKHLTSMSFSPILSLQLGFQPDTNVLNKTSTHPANIMLGLPGQLFVYSDIIEPQLIGDVLAKVIRIVVIDNKHYIYGTHHTQLFSHPHYIPLLKREFENIEIDIRNATGKKVPFQFGTVCVKLHFKKIS</sequence>
<dbReference type="PANTHER" id="PTHR46585:SF1">
    <property type="entry name" value="CHROMO DOMAIN-CONTAINING PROTEIN"/>
    <property type="match status" value="1"/>
</dbReference>
<dbReference type="Proteomes" id="UP000007266">
    <property type="component" value="Unassembled WGS sequence"/>
</dbReference>
<reference evidence="1 2" key="2">
    <citation type="journal article" date="2010" name="Nucleic Acids Res.">
        <title>BeetleBase in 2010: revisions to provide comprehensive genomic information for Tribolium castaneum.</title>
        <authorList>
            <person name="Kim H.S."/>
            <person name="Murphy T."/>
            <person name="Xia J."/>
            <person name="Caragea D."/>
            <person name="Park Y."/>
            <person name="Beeman R.W."/>
            <person name="Lorenzen M.D."/>
            <person name="Butcher S."/>
            <person name="Manak J.R."/>
            <person name="Brown S.J."/>
        </authorList>
    </citation>
    <scope>NUCLEOTIDE SEQUENCE [LARGE SCALE GENOMIC DNA]</scope>
    <source>
        <strain evidence="1 2">Georgia GA2</strain>
    </source>
</reference>
<dbReference type="HOGENOM" id="CLU_954867_0_0_1"/>
<reference evidence="1 2" key="1">
    <citation type="journal article" date="2008" name="Nature">
        <title>The genome of the model beetle and pest Tribolium castaneum.</title>
        <authorList>
            <consortium name="Tribolium Genome Sequencing Consortium"/>
            <person name="Richards S."/>
            <person name="Gibbs R.A."/>
            <person name="Weinstock G.M."/>
            <person name="Brown S.J."/>
            <person name="Denell R."/>
            <person name="Beeman R.W."/>
            <person name="Gibbs R."/>
            <person name="Beeman R.W."/>
            <person name="Brown S.J."/>
            <person name="Bucher G."/>
            <person name="Friedrich M."/>
            <person name="Grimmelikhuijzen C.J."/>
            <person name="Klingler M."/>
            <person name="Lorenzen M."/>
            <person name="Richards S."/>
            <person name="Roth S."/>
            <person name="Schroder R."/>
            <person name="Tautz D."/>
            <person name="Zdobnov E.M."/>
            <person name="Muzny D."/>
            <person name="Gibbs R.A."/>
            <person name="Weinstock G.M."/>
            <person name="Attaway T."/>
            <person name="Bell S."/>
            <person name="Buhay C.J."/>
            <person name="Chandrabose M.N."/>
            <person name="Chavez D."/>
            <person name="Clerk-Blankenburg K.P."/>
            <person name="Cree A."/>
            <person name="Dao M."/>
            <person name="Davis C."/>
            <person name="Chacko J."/>
            <person name="Dinh H."/>
            <person name="Dugan-Rocha S."/>
            <person name="Fowler G."/>
            <person name="Garner T.T."/>
            <person name="Garnes J."/>
            <person name="Gnirke A."/>
            <person name="Hawes A."/>
            <person name="Hernandez J."/>
            <person name="Hines S."/>
            <person name="Holder M."/>
            <person name="Hume J."/>
            <person name="Jhangiani S.N."/>
            <person name="Joshi V."/>
            <person name="Khan Z.M."/>
            <person name="Jackson L."/>
            <person name="Kovar C."/>
            <person name="Kowis A."/>
            <person name="Lee S."/>
            <person name="Lewis L.R."/>
            <person name="Margolis J."/>
            <person name="Morgan M."/>
            <person name="Nazareth L.V."/>
            <person name="Nguyen N."/>
            <person name="Okwuonu G."/>
            <person name="Parker D."/>
            <person name="Richards S."/>
            <person name="Ruiz S.J."/>
            <person name="Santibanez J."/>
            <person name="Savard J."/>
            <person name="Scherer S.E."/>
            <person name="Schneider B."/>
            <person name="Sodergren E."/>
            <person name="Tautz D."/>
            <person name="Vattahil S."/>
            <person name="Villasana D."/>
            <person name="White C.S."/>
            <person name="Wright R."/>
            <person name="Park Y."/>
            <person name="Beeman R.W."/>
            <person name="Lord J."/>
            <person name="Oppert B."/>
            <person name="Lorenzen M."/>
            <person name="Brown S."/>
            <person name="Wang L."/>
            <person name="Savard J."/>
            <person name="Tautz D."/>
            <person name="Richards S."/>
            <person name="Weinstock G."/>
            <person name="Gibbs R.A."/>
            <person name="Liu Y."/>
            <person name="Worley K."/>
            <person name="Weinstock G."/>
            <person name="Elsik C.G."/>
            <person name="Reese J.T."/>
            <person name="Elhaik E."/>
            <person name="Landan G."/>
            <person name="Graur D."/>
            <person name="Arensburger P."/>
            <person name="Atkinson P."/>
            <person name="Beeman R.W."/>
            <person name="Beidler J."/>
            <person name="Brown S.J."/>
            <person name="Demuth J.P."/>
            <person name="Drury D.W."/>
            <person name="Du Y.Z."/>
            <person name="Fujiwara H."/>
            <person name="Lorenzen M."/>
            <person name="Maselli V."/>
            <person name="Osanai M."/>
            <person name="Park Y."/>
            <person name="Robertson H.M."/>
            <person name="Tu Z."/>
            <person name="Wang J.J."/>
            <person name="Wang S."/>
            <person name="Richards S."/>
            <person name="Song H."/>
            <person name="Zhang L."/>
            <person name="Sodergren E."/>
            <person name="Werner D."/>
            <person name="Stanke M."/>
            <person name="Morgenstern B."/>
            <person name="Solovyev V."/>
            <person name="Kosarev P."/>
            <person name="Brown G."/>
            <person name="Chen H.C."/>
            <person name="Ermolaeva O."/>
            <person name="Hlavina W."/>
            <person name="Kapustin Y."/>
            <person name="Kiryutin B."/>
            <person name="Kitts P."/>
            <person name="Maglott D."/>
            <person name="Pruitt K."/>
            <person name="Sapojnikov V."/>
            <person name="Souvorov A."/>
            <person name="Mackey A.J."/>
            <person name="Waterhouse R.M."/>
            <person name="Wyder S."/>
            <person name="Zdobnov E.M."/>
            <person name="Zdobnov E.M."/>
            <person name="Wyder S."/>
            <person name="Kriventseva E.V."/>
            <person name="Kadowaki T."/>
            <person name="Bork P."/>
            <person name="Aranda M."/>
            <person name="Bao R."/>
            <person name="Beermann A."/>
            <person name="Berns N."/>
            <person name="Bolognesi R."/>
            <person name="Bonneton F."/>
            <person name="Bopp D."/>
            <person name="Brown S.J."/>
            <person name="Bucher G."/>
            <person name="Butts T."/>
            <person name="Chaumot A."/>
            <person name="Denell R.E."/>
            <person name="Ferrier D.E."/>
            <person name="Friedrich M."/>
            <person name="Gordon C.M."/>
            <person name="Jindra M."/>
            <person name="Klingler M."/>
            <person name="Lan Q."/>
            <person name="Lattorff H.M."/>
            <person name="Laudet V."/>
            <person name="von Levetsow C."/>
            <person name="Liu Z."/>
            <person name="Lutz R."/>
            <person name="Lynch J.A."/>
            <person name="da Fonseca R.N."/>
            <person name="Posnien N."/>
            <person name="Reuter R."/>
            <person name="Roth S."/>
            <person name="Savard J."/>
            <person name="Schinko J.B."/>
            <person name="Schmitt C."/>
            <person name="Schoppmeier M."/>
            <person name="Schroder R."/>
            <person name="Shippy T.D."/>
            <person name="Simonnet F."/>
            <person name="Marques-Souza H."/>
            <person name="Tautz D."/>
            <person name="Tomoyasu Y."/>
            <person name="Trauner J."/>
            <person name="Van der Zee M."/>
            <person name="Vervoort M."/>
            <person name="Wittkopp N."/>
            <person name="Wimmer E.A."/>
            <person name="Yang X."/>
            <person name="Jones A.K."/>
            <person name="Sattelle D.B."/>
            <person name="Ebert P.R."/>
            <person name="Nelson D."/>
            <person name="Scott J.G."/>
            <person name="Beeman R.W."/>
            <person name="Muthukrishnan S."/>
            <person name="Kramer K.J."/>
            <person name="Arakane Y."/>
            <person name="Beeman R.W."/>
            <person name="Zhu Q."/>
            <person name="Hogenkamp D."/>
            <person name="Dixit R."/>
            <person name="Oppert B."/>
            <person name="Jiang H."/>
            <person name="Zou Z."/>
            <person name="Marshall J."/>
            <person name="Elpidina E."/>
            <person name="Vinokurov K."/>
            <person name="Oppert C."/>
            <person name="Zou Z."/>
            <person name="Evans J."/>
            <person name="Lu Z."/>
            <person name="Zhao P."/>
            <person name="Sumathipala N."/>
            <person name="Altincicek B."/>
            <person name="Vilcinskas A."/>
            <person name="Williams M."/>
            <person name="Hultmark D."/>
            <person name="Hetru C."/>
            <person name="Jiang H."/>
            <person name="Grimmelikhuijzen C.J."/>
            <person name="Hauser F."/>
            <person name="Cazzamali G."/>
            <person name="Williamson M."/>
            <person name="Park Y."/>
            <person name="Li B."/>
            <person name="Tanaka Y."/>
            <person name="Predel R."/>
            <person name="Neupert S."/>
            <person name="Schachtner J."/>
            <person name="Verleyen P."/>
            <person name="Raible F."/>
            <person name="Bork P."/>
            <person name="Friedrich M."/>
            <person name="Walden K.K."/>
            <person name="Robertson H.M."/>
            <person name="Angeli S."/>
            <person name="Foret S."/>
            <person name="Bucher G."/>
            <person name="Schuetz S."/>
            <person name="Maleszka R."/>
            <person name="Wimmer E.A."/>
            <person name="Beeman R.W."/>
            <person name="Lorenzen M."/>
            <person name="Tomoyasu Y."/>
            <person name="Miller S.C."/>
            <person name="Grossmann D."/>
            <person name="Bucher G."/>
        </authorList>
    </citation>
    <scope>NUCLEOTIDE SEQUENCE [LARGE SCALE GENOMIC DNA]</scope>
    <source>
        <strain evidence="1 2">Georgia GA2</strain>
    </source>
</reference>